<dbReference type="InterPro" id="IPR046373">
    <property type="entry name" value="Acyl-CoA_Oxase/DH_mid-dom_sf"/>
</dbReference>
<sequence length="380" mass="41402">MNEHNDTTELFYEMICRFLAQEADPHYDAWEAAGQIPRDFWLKLGAAGMLAIDLAEEYGGTGADFGITQLVLEEISRRGFGGLASAYNIHANIVIPYVEHLASAAQKQQWLPRMATGEVMSAIAMTEPGAGSDLANIKTRAVPVADGWQLNGSKIFITNGMIADMVIVCAKTDPAAGAKGVSLFLVDSALPGFSRGKAIQKIGQHASDTAELFFQDMLLPADALLGEEGAGFAYLMQELPRERLGVGAQALGAMEGALALTLDYVKQRTAFGQSIASFQNTRFKLAEVRAQIDMGRAYFNHCVALYRQQKMSSADAAVLKLQLTEMQCKTIDECLQLFGGYGYTLEYPISRFYVDARVQTIYAGTSEIMKEVIARSMLGK</sequence>
<evidence type="ECO:0000259" key="9">
    <source>
        <dbReference type="Pfam" id="PF02771"/>
    </source>
</evidence>
<evidence type="ECO:0000256" key="4">
    <source>
        <dbReference type="ARBA" id="ARBA00022827"/>
    </source>
</evidence>
<reference evidence="10 11" key="1">
    <citation type="submission" date="2022-12" db="EMBL/GenBank/DDBJ databases">
        <title>Coexistence and Characterization of a Novel Tigecycline Resistance gene tet(X) variant and blaNDM-1 in a Pseudomonas caeni Isolate of Chicken Origin.</title>
        <authorList>
            <person name="Lu X."/>
            <person name="Zhang L."/>
            <person name="Li R."/>
            <person name="Wang Z."/>
        </authorList>
    </citation>
    <scope>NUCLEOTIDE SEQUENCE [LARGE SCALE GENOMIC DNA]</scope>
    <source>
        <strain evidence="10 11">CE14</strain>
    </source>
</reference>
<dbReference type="EMBL" id="CP114976">
    <property type="protein sequence ID" value="WBE24287.1"/>
    <property type="molecule type" value="Genomic_DNA"/>
</dbReference>
<dbReference type="GO" id="GO:0050660">
    <property type="term" value="F:flavin adenine dinucleotide binding"/>
    <property type="evidence" value="ECO:0007669"/>
    <property type="project" value="InterPro"/>
</dbReference>
<evidence type="ECO:0000256" key="6">
    <source>
        <dbReference type="RuleBase" id="RU362125"/>
    </source>
</evidence>
<organism evidence="10 11">
    <name type="scientific">Denitrificimonas caeni</name>
    <dbReference type="NCBI Taxonomy" id="521720"/>
    <lineage>
        <taxon>Bacteria</taxon>
        <taxon>Pseudomonadati</taxon>
        <taxon>Pseudomonadota</taxon>
        <taxon>Gammaproteobacteria</taxon>
        <taxon>Pseudomonadales</taxon>
        <taxon>Pseudomonadaceae</taxon>
        <taxon>Denitrificimonas</taxon>
    </lineage>
</organism>
<dbReference type="Pfam" id="PF02770">
    <property type="entry name" value="Acyl-CoA_dh_M"/>
    <property type="match status" value="1"/>
</dbReference>
<evidence type="ECO:0000259" key="7">
    <source>
        <dbReference type="Pfam" id="PF00441"/>
    </source>
</evidence>
<evidence type="ECO:0000313" key="10">
    <source>
        <dbReference type="EMBL" id="WBE24287.1"/>
    </source>
</evidence>
<dbReference type="KEGG" id="dce:O6P33_07825"/>
<feature type="domain" description="Acyl-CoA dehydrogenase/oxidase C-terminal" evidence="7">
    <location>
        <begin position="229"/>
        <end position="378"/>
    </location>
</feature>
<dbReference type="InterPro" id="IPR006091">
    <property type="entry name" value="Acyl-CoA_Oxase/DH_mid-dom"/>
</dbReference>
<evidence type="ECO:0000256" key="5">
    <source>
        <dbReference type="ARBA" id="ARBA00023002"/>
    </source>
</evidence>
<accession>A0AAE9VMY4</accession>
<dbReference type="InterPro" id="IPR036250">
    <property type="entry name" value="AcylCo_DH-like_C"/>
</dbReference>
<dbReference type="GO" id="GO:0003995">
    <property type="term" value="F:acyl-CoA dehydrogenase activity"/>
    <property type="evidence" value="ECO:0007669"/>
    <property type="project" value="InterPro"/>
</dbReference>
<dbReference type="SUPFAM" id="SSF56645">
    <property type="entry name" value="Acyl-CoA dehydrogenase NM domain-like"/>
    <property type="match status" value="1"/>
</dbReference>
<dbReference type="Proteomes" id="UP001212189">
    <property type="component" value="Chromosome"/>
</dbReference>
<comment type="cofactor">
    <cofactor evidence="1 6">
        <name>FAD</name>
        <dbReference type="ChEBI" id="CHEBI:57692"/>
    </cofactor>
</comment>
<dbReference type="SUPFAM" id="SSF47203">
    <property type="entry name" value="Acyl-CoA dehydrogenase C-terminal domain-like"/>
    <property type="match status" value="1"/>
</dbReference>
<evidence type="ECO:0000313" key="11">
    <source>
        <dbReference type="Proteomes" id="UP001212189"/>
    </source>
</evidence>
<name>A0AAE9VMY4_9GAMM</name>
<evidence type="ECO:0000256" key="2">
    <source>
        <dbReference type="ARBA" id="ARBA00009347"/>
    </source>
</evidence>
<evidence type="ECO:0000259" key="8">
    <source>
        <dbReference type="Pfam" id="PF02770"/>
    </source>
</evidence>
<dbReference type="Pfam" id="PF00441">
    <property type="entry name" value="Acyl-CoA_dh_1"/>
    <property type="match status" value="1"/>
</dbReference>
<dbReference type="PANTHER" id="PTHR43884">
    <property type="entry name" value="ACYL-COA DEHYDROGENASE"/>
    <property type="match status" value="1"/>
</dbReference>
<dbReference type="Gene3D" id="2.40.110.10">
    <property type="entry name" value="Butyryl-CoA Dehydrogenase, subunit A, domain 2"/>
    <property type="match status" value="1"/>
</dbReference>
<proteinExistence type="inferred from homology"/>
<dbReference type="Gene3D" id="1.20.140.10">
    <property type="entry name" value="Butyryl-CoA Dehydrogenase, subunit A, domain 3"/>
    <property type="match status" value="1"/>
</dbReference>
<gene>
    <name evidence="10" type="ORF">O6P33_07825</name>
</gene>
<dbReference type="AlphaFoldDB" id="A0AAE9VMY4"/>
<dbReference type="FunFam" id="2.40.110.10:FF:000002">
    <property type="entry name" value="Acyl-CoA dehydrogenase fadE12"/>
    <property type="match status" value="1"/>
</dbReference>
<dbReference type="InterPro" id="IPR009075">
    <property type="entry name" value="AcylCo_DH/oxidase_C"/>
</dbReference>
<dbReference type="InterPro" id="IPR013786">
    <property type="entry name" value="AcylCoA_DH/ox_N"/>
</dbReference>
<dbReference type="InterPro" id="IPR037069">
    <property type="entry name" value="AcylCoA_DH/ox_N_sf"/>
</dbReference>
<feature type="domain" description="Acyl-CoA dehydrogenase/oxidase N-terminal" evidence="9">
    <location>
        <begin position="6"/>
        <end position="118"/>
    </location>
</feature>
<dbReference type="PIRSF" id="PIRSF016578">
    <property type="entry name" value="HsaA"/>
    <property type="match status" value="1"/>
</dbReference>
<keyword evidence="3 6" id="KW-0285">Flavoprotein</keyword>
<keyword evidence="5 6" id="KW-0560">Oxidoreductase</keyword>
<feature type="domain" description="Acyl-CoA oxidase/dehydrogenase middle" evidence="8">
    <location>
        <begin position="122"/>
        <end position="217"/>
    </location>
</feature>
<evidence type="ECO:0000256" key="1">
    <source>
        <dbReference type="ARBA" id="ARBA00001974"/>
    </source>
</evidence>
<keyword evidence="4 6" id="KW-0274">FAD</keyword>
<evidence type="ECO:0000256" key="3">
    <source>
        <dbReference type="ARBA" id="ARBA00022630"/>
    </source>
</evidence>
<dbReference type="FunFam" id="1.20.140.10:FF:000001">
    <property type="entry name" value="Acyl-CoA dehydrogenase"/>
    <property type="match status" value="1"/>
</dbReference>
<dbReference type="PROSITE" id="PS00073">
    <property type="entry name" value="ACYL_COA_DH_2"/>
    <property type="match status" value="1"/>
</dbReference>
<dbReference type="InterPro" id="IPR009100">
    <property type="entry name" value="AcylCoA_DH/oxidase_NM_dom_sf"/>
</dbReference>
<comment type="similarity">
    <text evidence="2 6">Belongs to the acyl-CoA dehydrogenase family.</text>
</comment>
<dbReference type="Gene3D" id="1.10.540.10">
    <property type="entry name" value="Acyl-CoA dehydrogenase/oxidase, N-terminal domain"/>
    <property type="match status" value="1"/>
</dbReference>
<dbReference type="Pfam" id="PF02771">
    <property type="entry name" value="Acyl-CoA_dh_N"/>
    <property type="match status" value="1"/>
</dbReference>
<keyword evidence="11" id="KW-1185">Reference proteome</keyword>
<dbReference type="PANTHER" id="PTHR43884:SF12">
    <property type="entry name" value="ISOVALERYL-COA DEHYDROGENASE, MITOCHONDRIAL-RELATED"/>
    <property type="match status" value="1"/>
</dbReference>
<protein>
    <submittedName>
        <fullName evidence="10">Acyl-CoA dehydrogenase family protein</fullName>
    </submittedName>
</protein>
<dbReference type="RefSeq" id="WP_269817229.1">
    <property type="nucleotide sequence ID" value="NZ_CP114976.1"/>
</dbReference>
<dbReference type="InterPro" id="IPR006089">
    <property type="entry name" value="Acyl-CoA_DH_CS"/>
</dbReference>